<keyword evidence="2" id="KW-1185">Reference proteome</keyword>
<reference evidence="1 2" key="1">
    <citation type="journal article" date="2018" name="Science">
        <title>The opium poppy genome and morphinan production.</title>
        <authorList>
            <person name="Guo L."/>
            <person name="Winzer T."/>
            <person name="Yang X."/>
            <person name="Li Y."/>
            <person name="Ning Z."/>
            <person name="He Z."/>
            <person name="Teodor R."/>
            <person name="Lu Y."/>
            <person name="Bowser T.A."/>
            <person name="Graham I.A."/>
            <person name="Ye K."/>
        </authorList>
    </citation>
    <scope>NUCLEOTIDE SEQUENCE [LARGE SCALE GENOMIC DNA]</scope>
    <source>
        <strain evidence="2">cv. HN1</strain>
        <tissue evidence="1">Leaves</tissue>
    </source>
</reference>
<sequence length="34" mass="3617">MGIVPVRVVGKFLPVATLRSTCQGSVAELRVSVF</sequence>
<protein>
    <submittedName>
        <fullName evidence="1">Uncharacterized protein</fullName>
    </submittedName>
</protein>
<evidence type="ECO:0000313" key="2">
    <source>
        <dbReference type="Proteomes" id="UP000316621"/>
    </source>
</evidence>
<gene>
    <name evidence="1" type="ORF">C5167_010802</name>
</gene>
<dbReference type="Gramene" id="RZC67118">
    <property type="protein sequence ID" value="RZC67118"/>
    <property type="gene ID" value="C5167_010802"/>
</dbReference>
<organism evidence="1 2">
    <name type="scientific">Papaver somniferum</name>
    <name type="common">Opium poppy</name>
    <dbReference type="NCBI Taxonomy" id="3469"/>
    <lineage>
        <taxon>Eukaryota</taxon>
        <taxon>Viridiplantae</taxon>
        <taxon>Streptophyta</taxon>
        <taxon>Embryophyta</taxon>
        <taxon>Tracheophyta</taxon>
        <taxon>Spermatophyta</taxon>
        <taxon>Magnoliopsida</taxon>
        <taxon>Ranunculales</taxon>
        <taxon>Papaveraceae</taxon>
        <taxon>Papaveroideae</taxon>
        <taxon>Papaver</taxon>
    </lineage>
</organism>
<dbReference type="Proteomes" id="UP000316621">
    <property type="component" value="Chromosome 6"/>
</dbReference>
<accession>A0A4Y7K582</accession>
<evidence type="ECO:0000313" key="1">
    <source>
        <dbReference type="EMBL" id="RZC67118.1"/>
    </source>
</evidence>
<proteinExistence type="predicted"/>
<dbReference type="AlphaFoldDB" id="A0A4Y7K582"/>
<dbReference type="EMBL" id="CM010720">
    <property type="protein sequence ID" value="RZC67118.1"/>
    <property type="molecule type" value="Genomic_DNA"/>
</dbReference>
<name>A0A4Y7K582_PAPSO</name>